<accession>A0A517Y6P6</accession>
<name>A0A517Y6P6_9BACT</name>
<gene>
    <name evidence="3" type="ORF">ETAA8_09580</name>
</gene>
<dbReference type="InterPro" id="IPR041657">
    <property type="entry name" value="HTH_17"/>
</dbReference>
<evidence type="ECO:0000313" key="3">
    <source>
        <dbReference type="EMBL" id="QDU25886.1"/>
    </source>
</evidence>
<dbReference type="Pfam" id="PF12728">
    <property type="entry name" value="HTH_17"/>
    <property type="match status" value="1"/>
</dbReference>
<feature type="region of interest" description="Disordered" evidence="1">
    <location>
        <begin position="1"/>
        <end position="20"/>
    </location>
</feature>
<dbReference type="KEGG" id="aagg:ETAA8_09580"/>
<sequence length="87" mass="9517">MNRHLLPPRQQLPEPTKPEPLLIDGLDAGDLLGISIRTINRLVAEGAIPCRRIGRLTRYCPNELRAWIAAGCPRPGQRVTTAQGGAK</sequence>
<feature type="domain" description="Helix-turn-helix" evidence="2">
    <location>
        <begin position="28"/>
        <end position="70"/>
    </location>
</feature>
<dbReference type="RefSeq" id="WP_145085555.1">
    <property type="nucleotide sequence ID" value="NZ_CP036274.1"/>
</dbReference>
<dbReference type="SUPFAM" id="SSF46955">
    <property type="entry name" value="Putative DNA-binding domain"/>
    <property type="match status" value="1"/>
</dbReference>
<dbReference type="OrthoDB" id="291753at2"/>
<evidence type="ECO:0000313" key="4">
    <source>
        <dbReference type="Proteomes" id="UP000315017"/>
    </source>
</evidence>
<evidence type="ECO:0000259" key="2">
    <source>
        <dbReference type="Pfam" id="PF12728"/>
    </source>
</evidence>
<dbReference type="AlphaFoldDB" id="A0A517Y6P6"/>
<dbReference type="Proteomes" id="UP000315017">
    <property type="component" value="Chromosome"/>
</dbReference>
<evidence type="ECO:0000256" key="1">
    <source>
        <dbReference type="SAM" id="MobiDB-lite"/>
    </source>
</evidence>
<dbReference type="InterPro" id="IPR009061">
    <property type="entry name" value="DNA-bd_dom_put_sf"/>
</dbReference>
<protein>
    <submittedName>
        <fullName evidence="3">Helix-turn-helix domain protein</fullName>
    </submittedName>
</protein>
<organism evidence="3 4">
    <name type="scientific">Anatilimnocola aggregata</name>
    <dbReference type="NCBI Taxonomy" id="2528021"/>
    <lineage>
        <taxon>Bacteria</taxon>
        <taxon>Pseudomonadati</taxon>
        <taxon>Planctomycetota</taxon>
        <taxon>Planctomycetia</taxon>
        <taxon>Pirellulales</taxon>
        <taxon>Pirellulaceae</taxon>
        <taxon>Anatilimnocola</taxon>
    </lineage>
</organism>
<proteinExistence type="predicted"/>
<keyword evidence="4" id="KW-1185">Reference proteome</keyword>
<reference evidence="3 4" key="1">
    <citation type="submission" date="2019-02" db="EMBL/GenBank/DDBJ databases">
        <title>Deep-cultivation of Planctomycetes and their phenomic and genomic characterization uncovers novel biology.</title>
        <authorList>
            <person name="Wiegand S."/>
            <person name="Jogler M."/>
            <person name="Boedeker C."/>
            <person name="Pinto D."/>
            <person name="Vollmers J."/>
            <person name="Rivas-Marin E."/>
            <person name="Kohn T."/>
            <person name="Peeters S.H."/>
            <person name="Heuer A."/>
            <person name="Rast P."/>
            <person name="Oberbeckmann S."/>
            <person name="Bunk B."/>
            <person name="Jeske O."/>
            <person name="Meyerdierks A."/>
            <person name="Storesund J.E."/>
            <person name="Kallscheuer N."/>
            <person name="Luecker S."/>
            <person name="Lage O.M."/>
            <person name="Pohl T."/>
            <person name="Merkel B.J."/>
            <person name="Hornburger P."/>
            <person name="Mueller R.-W."/>
            <person name="Bruemmer F."/>
            <person name="Labrenz M."/>
            <person name="Spormann A.M."/>
            <person name="Op den Camp H."/>
            <person name="Overmann J."/>
            <person name="Amann R."/>
            <person name="Jetten M.S.M."/>
            <person name="Mascher T."/>
            <person name="Medema M.H."/>
            <person name="Devos D.P."/>
            <person name="Kaster A.-K."/>
            <person name="Ovreas L."/>
            <person name="Rohde M."/>
            <person name="Galperin M.Y."/>
            <person name="Jogler C."/>
        </authorList>
    </citation>
    <scope>NUCLEOTIDE SEQUENCE [LARGE SCALE GENOMIC DNA]</scope>
    <source>
        <strain evidence="3 4">ETA_A8</strain>
    </source>
</reference>
<dbReference type="EMBL" id="CP036274">
    <property type="protein sequence ID" value="QDU25886.1"/>
    <property type="molecule type" value="Genomic_DNA"/>
</dbReference>